<organism evidence="4 5">
    <name type="scientific">Streptomyces diastatochromogenes</name>
    <dbReference type="NCBI Taxonomy" id="42236"/>
    <lineage>
        <taxon>Bacteria</taxon>
        <taxon>Bacillati</taxon>
        <taxon>Actinomycetota</taxon>
        <taxon>Actinomycetes</taxon>
        <taxon>Kitasatosporales</taxon>
        <taxon>Streptomycetaceae</taxon>
        <taxon>Streptomyces</taxon>
    </lineage>
</organism>
<comment type="pathway">
    <text evidence="1">Cofactor biosynthesis; pyrroloquinoline quinone biosynthesis.</text>
</comment>
<dbReference type="AlphaFoldDB" id="A0A233S3S5"/>
<evidence type="ECO:0000313" key="5">
    <source>
        <dbReference type="Proteomes" id="UP000215483"/>
    </source>
</evidence>
<dbReference type="InterPro" id="IPR041881">
    <property type="entry name" value="PqqD_sf"/>
</dbReference>
<dbReference type="Pfam" id="PF05402">
    <property type="entry name" value="PqqD"/>
    <property type="match status" value="1"/>
</dbReference>
<dbReference type="EMBL" id="MCGQ01000038">
    <property type="protein sequence ID" value="OXY90320.1"/>
    <property type="molecule type" value="Genomic_DNA"/>
</dbReference>
<dbReference type="Proteomes" id="UP000215483">
    <property type="component" value="Unassembled WGS sequence"/>
</dbReference>
<evidence type="ECO:0000256" key="3">
    <source>
        <dbReference type="ARBA" id="ARBA00022905"/>
    </source>
</evidence>
<dbReference type="UniPathway" id="UPA00539"/>
<evidence type="ECO:0000256" key="2">
    <source>
        <dbReference type="ARBA" id="ARBA00011741"/>
    </source>
</evidence>
<dbReference type="InterPro" id="IPR022479">
    <property type="entry name" value="PqqD_bac"/>
</dbReference>
<dbReference type="NCBIfam" id="TIGR03859">
    <property type="entry name" value="PQQ_PqqD"/>
    <property type="match status" value="1"/>
</dbReference>
<proteinExistence type="predicted"/>
<gene>
    <name evidence="4" type="ORF">BEK98_34885</name>
</gene>
<sequence>MTAWRPALARGVLPRHDPVRDADLLLLPERVVVLHGRAGAVLARCDGSRTVAGIVAELSAEYPGAPVAAEVPDFLAGLRKEGWLT</sequence>
<keyword evidence="3" id="KW-0884">PQQ biosynthesis</keyword>
<dbReference type="GO" id="GO:0048038">
    <property type="term" value="F:quinone binding"/>
    <property type="evidence" value="ECO:0007669"/>
    <property type="project" value="InterPro"/>
</dbReference>
<dbReference type="Gene3D" id="1.10.10.1150">
    <property type="entry name" value="Coenzyme PQQ synthesis protein D (PqqD)"/>
    <property type="match status" value="1"/>
</dbReference>
<dbReference type="GO" id="GO:0018189">
    <property type="term" value="P:pyrroloquinoline quinone biosynthetic process"/>
    <property type="evidence" value="ECO:0007669"/>
    <property type="project" value="UniProtKB-UniPathway"/>
</dbReference>
<keyword evidence="5" id="KW-1185">Reference proteome</keyword>
<comment type="subunit">
    <text evidence="2">Monomer. Interacts with PqqE.</text>
</comment>
<protein>
    <submittedName>
        <fullName evidence="4">Pyrroloquinoline quinone biosynthesis protein PqqD</fullName>
    </submittedName>
</protein>
<evidence type="ECO:0000313" key="4">
    <source>
        <dbReference type="EMBL" id="OXY90320.1"/>
    </source>
</evidence>
<reference evidence="4 5" key="1">
    <citation type="submission" date="2016-07" db="EMBL/GenBank/DDBJ databases">
        <title>Draft genome of Streptomyces diastatochromogenes.</title>
        <authorList>
            <person name="Podduturi R."/>
            <person name="Lukassen M.B."/>
            <person name="Clausen N."/>
            <person name="Nielsen J.L."/>
            <person name="Jorgensen N.O."/>
        </authorList>
    </citation>
    <scope>NUCLEOTIDE SEQUENCE [LARGE SCALE GENOMIC DNA]</scope>
    <source>
        <strain evidence="4 5">DSM 40608</strain>
    </source>
</reference>
<comment type="caution">
    <text evidence="4">The sequence shown here is derived from an EMBL/GenBank/DDBJ whole genome shotgun (WGS) entry which is preliminary data.</text>
</comment>
<dbReference type="InterPro" id="IPR008792">
    <property type="entry name" value="PQQD"/>
</dbReference>
<dbReference type="OrthoDB" id="7995890at2"/>
<evidence type="ECO:0000256" key="1">
    <source>
        <dbReference type="ARBA" id="ARBA00004886"/>
    </source>
</evidence>
<accession>A0A233S3S5</accession>
<name>A0A233S3S5_STRDA</name>